<evidence type="ECO:0000313" key="4">
    <source>
        <dbReference type="Proteomes" id="UP000254925"/>
    </source>
</evidence>
<evidence type="ECO:0000313" key="3">
    <source>
        <dbReference type="EMBL" id="RDI57945.1"/>
    </source>
</evidence>
<reference evidence="3 4" key="1">
    <citation type="submission" date="2018-07" db="EMBL/GenBank/DDBJ databases">
        <title>Genomic Encyclopedia of Type Strains, Phase IV (KMG-IV): sequencing the most valuable type-strain genomes for metagenomic binning, comparative biology and taxonomic classification.</title>
        <authorList>
            <person name="Goeker M."/>
        </authorList>
    </citation>
    <scope>NUCLEOTIDE SEQUENCE [LARGE SCALE GENOMIC DNA]</scope>
    <source>
        <strain evidence="3 4">DSM 14364</strain>
    </source>
</reference>
<dbReference type="OrthoDB" id="8021150at2"/>
<protein>
    <submittedName>
        <fullName evidence="3">Uncharacterized protein</fullName>
    </submittedName>
</protein>
<feature type="chain" id="PRO_5017075164" evidence="2">
    <location>
        <begin position="24"/>
        <end position="116"/>
    </location>
</feature>
<feature type="region of interest" description="Disordered" evidence="1">
    <location>
        <begin position="48"/>
        <end position="116"/>
    </location>
</feature>
<name>A0A370HJ10_9HYPH</name>
<feature type="compositionally biased region" description="Polar residues" evidence="1">
    <location>
        <begin position="96"/>
        <end position="105"/>
    </location>
</feature>
<proteinExistence type="predicted"/>
<evidence type="ECO:0000256" key="2">
    <source>
        <dbReference type="SAM" id="SignalP"/>
    </source>
</evidence>
<dbReference type="EMBL" id="QQBB01000006">
    <property type="protein sequence ID" value="RDI57945.1"/>
    <property type="molecule type" value="Genomic_DNA"/>
</dbReference>
<dbReference type="Proteomes" id="UP000254925">
    <property type="component" value="Unassembled WGS sequence"/>
</dbReference>
<feature type="signal peptide" evidence="2">
    <location>
        <begin position="1"/>
        <end position="23"/>
    </location>
</feature>
<evidence type="ECO:0000256" key="1">
    <source>
        <dbReference type="SAM" id="MobiDB-lite"/>
    </source>
</evidence>
<keyword evidence="2" id="KW-0732">Signal</keyword>
<keyword evidence="4" id="KW-1185">Reference proteome</keyword>
<gene>
    <name evidence="3" type="ORF">DES45_106259</name>
</gene>
<dbReference type="RefSeq" id="WP_114771168.1">
    <property type="nucleotide sequence ID" value="NZ_QQBB01000006.1"/>
</dbReference>
<organism evidence="3 4">
    <name type="scientific">Microvirga subterranea</name>
    <dbReference type="NCBI Taxonomy" id="186651"/>
    <lineage>
        <taxon>Bacteria</taxon>
        <taxon>Pseudomonadati</taxon>
        <taxon>Pseudomonadota</taxon>
        <taxon>Alphaproteobacteria</taxon>
        <taxon>Hyphomicrobiales</taxon>
        <taxon>Methylobacteriaceae</taxon>
        <taxon>Microvirga</taxon>
    </lineage>
</organism>
<accession>A0A370HJ10</accession>
<sequence>MRALLLGSFTAAALAFGTAGAIAQTPVPNASGSQVTAPGTYRATAYQNRAQHPTMKRQVATTKKHHAASKKHHMTRRGHEVTTTGSVRRAVPVPNASGSQVTSPETYGASAYQHRR</sequence>
<dbReference type="AlphaFoldDB" id="A0A370HJ10"/>
<comment type="caution">
    <text evidence="3">The sequence shown here is derived from an EMBL/GenBank/DDBJ whole genome shotgun (WGS) entry which is preliminary data.</text>
</comment>
<feature type="compositionally biased region" description="Basic residues" evidence="1">
    <location>
        <begin position="62"/>
        <end position="76"/>
    </location>
</feature>